<keyword evidence="2" id="KW-1185">Reference proteome</keyword>
<evidence type="ECO:0000313" key="2">
    <source>
        <dbReference type="Proteomes" id="UP000006514"/>
    </source>
</evidence>
<dbReference type="InParanoid" id="J0WL01"/>
<evidence type="ECO:0000313" key="1">
    <source>
        <dbReference type="EMBL" id="EJD32968.1"/>
    </source>
</evidence>
<organism evidence="1 2">
    <name type="scientific">Auricularia subglabra (strain TFB-10046 / SS5)</name>
    <name type="common">White-rot fungus</name>
    <name type="synonym">Auricularia delicata (strain TFB10046)</name>
    <dbReference type="NCBI Taxonomy" id="717982"/>
    <lineage>
        <taxon>Eukaryota</taxon>
        <taxon>Fungi</taxon>
        <taxon>Dikarya</taxon>
        <taxon>Basidiomycota</taxon>
        <taxon>Agaricomycotina</taxon>
        <taxon>Agaricomycetes</taxon>
        <taxon>Auriculariales</taxon>
        <taxon>Auriculariaceae</taxon>
        <taxon>Auricularia</taxon>
    </lineage>
</organism>
<feature type="non-terminal residue" evidence="1">
    <location>
        <position position="372"/>
    </location>
</feature>
<sequence length="372" mass="40411">MPEPMRLYNFEVTYGKTNHANALRYLREALQHAAAHSGGYEYDRFLLKRTKHALRQRRARTAVPEGSSVKITRAVVLTGEKPTQVARLAAGVKRDESGAIIVDDSDDDEGGPRVSAVTRTVVTQRAPVKTDESGALVIDDSDDDTVTHARSILGSAQRLGYRVVDGAIIIEDDDEVPLRVLNITPAGFKAIKGAGGKTVYVLEDAGEAGGVQNAGQAAEGSSSAARDGTPLRLARRALGCIFCYDPVHKLIFDTGKLHVRYVDQQARHGPVHVVCCKKLFNADAPIDKTKCPICRKMMQLSAPAYELNDFAAALAGDAMDIDAAAGAKSLTAEIEELNTAVKKRVRGEDDGMDFFQQIEARGQRRRRGYGRH</sequence>
<reference evidence="2" key="1">
    <citation type="journal article" date="2012" name="Science">
        <title>The Paleozoic origin of enzymatic lignin decomposition reconstructed from 31 fungal genomes.</title>
        <authorList>
            <person name="Floudas D."/>
            <person name="Binder M."/>
            <person name="Riley R."/>
            <person name="Barry K."/>
            <person name="Blanchette R.A."/>
            <person name="Henrissat B."/>
            <person name="Martinez A.T."/>
            <person name="Otillar R."/>
            <person name="Spatafora J.W."/>
            <person name="Yadav J.S."/>
            <person name="Aerts A."/>
            <person name="Benoit I."/>
            <person name="Boyd A."/>
            <person name="Carlson A."/>
            <person name="Copeland A."/>
            <person name="Coutinho P.M."/>
            <person name="de Vries R.P."/>
            <person name="Ferreira P."/>
            <person name="Findley K."/>
            <person name="Foster B."/>
            <person name="Gaskell J."/>
            <person name="Glotzer D."/>
            <person name="Gorecki P."/>
            <person name="Heitman J."/>
            <person name="Hesse C."/>
            <person name="Hori C."/>
            <person name="Igarashi K."/>
            <person name="Jurgens J.A."/>
            <person name="Kallen N."/>
            <person name="Kersten P."/>
            <person name="Kohler A."/>
            <person name="Kuees U."/>
            <person name="Kumar T.K.A."/>
            <person name="Kuo A."/>
            <person name="LaButti K."/>
            <person name="Larrondo L.F."/>
            <person name="Lindquist E."/>
            <person name="Ling A."/>
            <person name="Lombard V."/>
            <person name="Lucas S."/>
            <person name="Lundell T."/>
            <person name="Martin R."/>
            <person name="McLaughlin D.J."/>
            <person name="Morgenstern I."/>
            <person name="Morin E."/>
            <person name="Murat C."/>
            <person name="Nagy L.G."/>
            <person name="Nolan M."/>
            <person name="Ohm R.A."/>
            <person name="Patyshakuliyeva A."/>
            <person name="Rokas A."/>
            <person name="Ruiz-Duenas F.J."/>
            <person name="Sabat G."/>
            <person name="Salamov A."/>
            <person name="Samejima M."/>
            <person name="Schmutz J."/>
            <person name="Slot J.C."/>
            <person name="St John F."/>
            <person name="Stenlid J."/>
            <person name="Sun H."/>
            <person name="Sun S."/>
            <person name="Syed K."/>
            <person name="Tsang A."/>
            <person name="Wiebenga A."/>
            <person name="Young D."/>
            <person name="Pisabarro A."/>
            <person name="Eastwood D.C."/>
            <person name="Martin F."/>
            <person name="Cullen D."/>
            <person name="Grigoriev I.V."/>
            <person name="Hibbett D.S."/>
        </authorList>
    </citation>
    <scope>NUCLEOTIDE SEQUENCE [LARGE SCALE GENOMIC DNA]</scope>
    <source>
        <strain evidence="2">TFB10046</strain>
    </source>
</reference>
<proteinExistence type="predicted"/>
<accession>J0WL01</accession>
<protein>
    <submittedName>
        <fullName evidence="1">Uncharacterized protein</fullName>
    </submittedName>
</protein>
<dbReference type="Proteomes" id="UP000006514">
    <property type="component" value="Unassembled WGS sequence"/>
</dbReference>
<dbReference type="AlphaFoldDB" id="J0WL01"/>
<dbReference type="EMBL" id="JH688524">
    <property type="protein sequence ID" value="EJD32968.1"/>
    <property type="molecule type" value="Genomic_DNA"/>
</dbReference>
<gene>
    <name evidence="1" type="ORF">AURDEDRAFT_131911</name>
</gene>
<name>J0WL01_AURST</name>
<dbReference type="KEGG" id="adl:AURDEDRAFT_131911"/>